<evidence type="ECO:0000313" key="2">
    <source>
        <dbReference type="EMBL" id="MEQ2240549.1"/>
    </source>
</evidence>
<reference evidence="2 3" key="1">
    <citation type="submission" date="2021-06" db="EMBL/GenBank/DDBJ databases">
        <authorList>
            <person name="Palmer J.M."/>
        </authorList>
    </citation>
    <scope>NUCLEOTIDE SEQUENCE [LARGE SCALE GENOMIC DNA]</scope>
    <source>
        <strain evidence="3">if_2019</strain>
        <tissue evidence="2">Muscle</tissue>
    </source>
</reference>
<name>A0ABV0U6G4_9TELE</name>
<sequence>MGTLPQETFIPEKPTKQHQHSASSTHSPAPSTPTASRPHHTARRGSKARAPRKAAPTPTHRHNRADTVKHRVHNGTPDPTPRRDKLTRQEVPGQRQALETGVPHPAPGTTQTHHITETTTETIAHVKTLSSSALPSQLSQSRCW</sequence>
<accession>A0ABV0U6G4</accession>
<proteinExistence type="predicted"/>
<keyword evidence="3" id="KW-1185">Reference proteome</keyword>
<evidence type="ECO:0000313" key="3">
    <source>
        <dbReference type="Proteomes" id="UP001482620"/>
    </source>
</evidence>
<dbReference type="Proteomes" id="UP001482620">
    <property type="component" value="Unassembled WGS sequence"/>
</dbReference>
<evidence type="ECO:0000256" key="1">
    <source>
        <dbReference type="SAM" id="MobiDB-lite"/>
    </source>
</evidence>
<protein>
    <submittedName>
        <fullName evidence="2">Uncharacterized protein</fullName>
    </submittedName>
</protein>
<feature type="compositionally biased region" description="Low complexity" evidence="1">
    <location>
        <begin position="20"/>
        <end position="36"/>
    </location>
</feature>
<comment type="caution">
    <text evidence="2">The sequence shown here is derived from an EMBL/GenBank/DDBJ whole genome shotgun (WGS) entry which is preliminary data.</text>
</comment>
<dbReference type="EMBL" id="JAHRIQ010059387">
    <property type="protein sequence ID" value="MEQ2240549.1"/>
    <property type="molecule type" value="Genomic_DNA"/>
</dbReference>
<gene>
    <name evidence="2" type="ORF">ILYODFUR_016178</name>
</gene>
<feature type="compositionally biased region" description="Basic residues" evidence="1">
    <location>
        <begin position="37"/>
        <end position="52"/>
    </location>
</feature>
<feature type="region of interest" description="Disordered" evidence="1">
    <location>
        <begin position="1"/>
        <end position="111"/>
    </location>
</feature>
<organism evidence="2 3">
    <name type="scientific">Ilyodon furcidens</name>
    <name type="common">goldbreast splitfin</name>
    <dbReference type="NCBI Taxonomy" id="33524"/>
    <lineage>
        <taxon>Eukaryota</taxon>
        <taxon>Metazoa</taxon>
        <taxon>Chordata</taxon>
        <taxon>Craniata</taxon>
        <taxon>Vertebrata</taxon>
        <taxon>Euteleostomi</taxon>
        <taxon>Actinopterygii</taxon>
        <taxon>Neopterygii</taxon>
        <taxon>Teleostei</taxon>
        <taxon>Neoteleostei</taxon>
        <taxon>Acanthomorphata</taxon>
        <taxon>Ovalentaria</taxon>
        <taxon>Atherinomorphae</taxon>
        <taxon>Cyprinodontiformes</taxon>
        <taxon>Goodeidae</taxon>
        <taxon>Ilyodon</taxon>
    </lineage>
</organism>